<evidence type="ECO:0000256" key="3">
    <source>
        <dbReference type="ARBA" id="ARBA00022723"/>
    </source>
</evidence>
<dbReference type="Pfam" id="PF03936">
    <property type="entry name" value="Terpene_synth_C"/>
    <property type="match status" value="1"/>
</dbReference>
<evidence type="ECO:0000256" key="1">
    <source>
        <dbReference type="ARBA" id="ARBA00001946"/>
    </source>
</evidence>
<dbReference type="GO" id="GO:0000287">
    <property type="term" value="F:magnesium ion binding"/>
    <property type="evidence" value="ECO:0007669"/>
    <property type="project" value="InterPro"/>
</dbReference>
<dbReference type="EMBL" id="PNBA02000015">
    <property type="protein sequence ID" value="KAG6397818.1"/>
    <property type="molecule type" value="Genomic_DNA"/>
</dbReference>
<evidence type="ECO:0000259" key="6">
    <source>
        <dbReference type="Pfam" id="PF03936"/>
    </source>
</evidence>
<evidence type="ECO:0000256" key="2">
    <source>
        <dbReference type="ARBA" id="ARBA00004721"/>
    </source>
</evidence>
<dbReference type="PANTHER" id="PTHR31225">
    <property type="entry name" value="OS04G0344100 PROTEIN-RELATED"/>
    <property type="match status" value="1"/>
</dbReference>
<keyword evidence="4" id="KW-0456">Lyase</keyword>
<dbReference type="FunFam" id="1.50.10.130:FF:000001">
    <property type="entry name" value="Isoprene synthase, chloroplastic"/>
    <property type="match status" value="1"/>
</dbReference>
<evidence type="ECO:0000313" key="8">
    <source>
        <dbReference type="Proteomes" id="UP000298416"/>
    </source>
</evidence>
<accession>A0A8X8WPD8</accession>
<comment type="caution">
    <text evidence="7">The sequence shown here is derived from an EMBL/GenBank/DDBJ whole genome shotgun (WGS) entry which is preliminary data.</text>
</comment>
<dbReference type="Proteomes" id="UP000298416">
    <property type="component" value="Unassembled WGS sequence"/>
</dbReference>
<dbReference type="SUPFAM" id="SSF48576">
    <property type="entry name" value="Terpenoid synthases"/>
    <property type="match status" value="1"/>
</dbReference>
<keyword evidence="3" id="KW-0479">Metal-binding</keyword>
<dbReference type="Pfam" id="PF01397">
    <property type="entry name" value="Terpene_synth"/>
    <property type="match status" value="1"/>
</dbReference>
<organism evidence="7">
    <name type="scientific">Salvia splendens</name>
    <name type="common">Scarlet sage</name>
    <dbReference type="NCBI Taxonomy" id="180675"/>
    <lineage>
        <taxon>Eukaryota</taxon>
        <taxon>Viridiplantae</taxon>
        <taxon>Streptophyta</taxon>
        <taxon>Embryophyta</taxon>
        <taxon>Tracheophyta</taxon>
        <taxon>Spermatophyta</taxon>
        <taxon>Magnoliopsida</taxon>
        <taxon>eudicotyledons</taxon>
        <taxon>Gunneridae</taxon>
        <taxon>Pentapetalae</taxon>
        <taxon>asterids</taxon>
        <taxon>lamiids</taxon>
        <taxon>Lamiales</taxon>
        <taxon>Lamiaceae</taxon>
        <taxon>Nepetoideae</taxon>
        <taxon>Mentheae</taxon>
        <taxon>Salviinae</taxon>
        <taxon>Salvia</taxon>
        <taxon>Salvia subgen. Calosphace</taxon>
        <taxon>core Calosphace</taxon>
    </lineage>
</organism>
<dbReference type="InterPro" id="IPR050148">
    <property type="entry name" value="Terpene_synthase-like"/>
</dbReference>
<feature type="domain" description="Terpene synthase metal-binding" evidence="6">
    <location>
        <begin position="273"/>
        <end position="406"/>
    </location>
</feature>
<feature type="domain" description="Terpene synthase N-terminal" evidence="5">
    <location>
        <begin position="32"/>
        <end position="208"/>
    </location>
</feature>
<evidence type="ECO:0000259" key="5">
    <source>
        <dbReference type="Pfam" id="PF01397"/>
    </source>
</evidence>
<dbReference type="GO" id="GO:0010333">
    <property type="term" value="F:terpene synthase activity"/>
    <property type="evidence" value="ECO:0007669"/>
    <property type="project" value="InterPro"/>
</dbReference>
<dbReference type="InterPro" id="IPR001906">
    <property type="entry name" value="Terpene_synth_N"/>
</dbReference>
<evidence type="ECO:0000256" key="4">
    <source>
        <dbReference type="ARBA" id="ARBA00023239"/>
    </source>
</evidence>
<dbReference type="AlphaFoldDB" id="A0A8X8WPD8"/>
<dbReference type="InterPro" id="IPR005630">
    <property type="entry name" value="Terpene_synthase_metal-bd"/>
</dbReference>
<comment type="pathway">
    <text evidence="2">Secondary metabolite biosynthesis; terpenoid biosynthesis.</text>
</comment>
<dbReference type="SUPFAM" id="SSF48239">
    <property type="entry name" value="Terpenoid cyclases/Protein prenyltransferases"/>
    <property type="match status" value="1"/>
</dbReference>
<dbReference type="InterPro" id="IPR008930">
    <property type="entry name" value="Terpenoid_cyclase/PrenylTrfase"/>
</dbReference>
<name>A0A8X8WPD8_SALSN</name>
<sequence>MEFPLIVTTSKISGNNVGVNDNRRSVTYHPNIWGDFFLPYASQHTDISIAEKEEHERQKEEIKDLVLQIDEDDITLKLQLIDLIQRLGVGYHFEEEIDRTLRWIHDTYSGKDNDNDLQVVALRFRLLREQGFPVPCDVFSKFVDEEGNFKESITNDVEGLLNLYEASNYGVQGEEILDKALEFSSSHLQSLIMNMSNDSVSTRVREALNIPISKTLNRLGARKFISMYKEDGSCNRKILDFAISDFNLVQKLHQKELSHLTRLAEMDSIYFHHEMGKSYAVEYGKAEMIRLAEVYFKEAEWSFSKYKQPTMEEYTKVALLSSGYMMMSINSLAVINDPISKEQFDWVLSEPPILKSSSLITRLMDDLAGYGFEEKLSAVHYYMHENGVSEEEASADLRKQVKNAWKLLNKELLHPREASIPILKCVVNFTRVIIVLYTDEDAYGNSKTKTKDMIKSVLVGPISNI</sequence>
<protein>
    <submittedName>
        <fullName evidence="7">Uncharacterized protein</fullName>
    </submittedName>
</protein>
<dbReference type="InterPro" id="IPR008949">
    <property type="entry name" value="Isoprenoid_synthase_dom_sf"/>
</dbReference>
<comment type="cofactor">
    <cofactor evidence="1">
        <name>Mg(2+)</name>
        <dbReference type="ChEBI" id="CHEBI:18420"/>
    </cofactor>
</comment>
<gene>
    <name evidence="7" type="ORF">SASPL_139266</name>
</gene>
<dbReference type="GO" id="GO:0016114">
    <property type="term" value="P:terpenoid biosynthetic process"/>
    <property type="evidence" value="ECO:0007669"/>
    <property type="project" value="InterPro"/>
</dbReference>
<keyword evidence="8" id="KW-1185">Reference proteome</keyword>
<dbReference type="Gene3D" id="1.10.600.10">
    <property type="entry name" value="Farnesyl Diphosphate Synthase"/>
    <property type="match status" value="1"/>
</dbReference>
<proteinExistence type="predicted"/>
<reference evidence="7" key="1">
    <citation type="submission" date="2018-01" db="EMBL/GenBank/DDBJ databases">
        <authorList>
            <person name="Mao J.F."/>
        </authorList>
    </citation>
    <scope>NUCLEOTIDE SEQUENCE</scope>
    <source>
        <strain evidence="7">Huo1</strain>
        <tissue evidence="7">Leaf</tissue>
    </source>
</reference>
<evidence type="ECO:0000313" key="7">
    <source>
        <dbReference type="EMBL" id="KAG6397818.1"/>
    </source>
</evidence>
<dbReference type="Gene3D" id="1.50.10.130">
    <property type="entry name" value="Terpene synthase, N-terminal domain"/>
    <property type="match status" value="1"/>
</dbReference>
<reference evidence="7" key="2">
    <citation type="submission" date="2020-08" db="EMBL/GenBank/DDBJ databases">
        <title>Plant Genome Project.</title>
        <authorList>
            <person name="Zhang R.-G."/>
        </authorList>
    </citation>
    <scope>NUCLEOTIDE SEQUENCE</scope>
    <source>
        <strain evidence="7">Huo1</strain>
        <tissue evidence="7">Leaf</tissue>
    </source>
</reference>
<dbReference type="InterPro" id="IPR036965">
    <property type="entry name" value="Terpene_synth_N_sf"/>
</dbReference>
<dbReference type="PANTHER" id="PTHR31225:SF221">
    <property type="entry name" value="(-)-GERMACRENE D SYNTHASE"/>
    <property type="match status" value="1"/>
</dbReference>